<protein>
    <recommendedName>
        <fullName evidence="5">RGS domain-containing protein</fullName>
    </recommendedName>
</protein>
<evidence type="ECO:0000256" key="1">
    <source>
        <dbReference type="SAM" id="MobiDB-lite"/>
    </source>
</evidence>
<sequence>MPIPLDDFSANSRSPTPAQSSSGASSFTDNQSVDGSASSGGTSVTTGGNSSVVTMDEEVRSFISMLVFKSSRYALVSIEVTKMNARDFFRDLVKRYHKERGLLRRVFSIFIYSHCEFVKVKRHRAYRFAPMPGFSVPRPHDDEYPAYQYGPQPMEEAPITEHVFNDLFYACYNSDSVAHRFHSLFMSGCDVAHDLPEDLLENIPKYDREVLAGTRFSKVENFWGIAAQEQRSAIRVLAYMLLSLSPTVWFIFAWLFSWGHAGDLQTATVPTTVSLATLSMVWVVVYSGSGVKRET</sequence>
<proteinExistence type="predicted"/>
<dbReference type="EMBL" id="JAWRVE010000007">
    <property type="protein sequence ID" value="KAL1880653.1"/>
    <property type="molecule type" value="Genomic_DNA"/>
</dbReference>
<keyword evidence="2" id="KW-0812">Transmembrane</keyword>
<keyword evidence="2" id="KW-0472">Membrane</keyword>
<name>A0ABR3XXB5_9PEZI</name>
<evidence type="ECO:0000313" key="3">
    <source>
        <dbReference type="EMBL" id="KAL1880653.1"/>
    </source>
</evidence>
<evidence type="ECO:0000256" key="2">
    <source>
        <dbReference type="SAM" id="Phobius"/>
    </source>
</evidence>
<reference evidence="3 4" key="1">
    <citation type="journal article" date="2024" name="IMA Fungus">
        <title>IMA Genome - F19 : A genome assembly and annotation guide to empower mycologists, including annotated draft genome sequences of Ceratocystis pirilliformis, Diaporthe australafricana, Fusarium ophioides, Paecilomyces lecythidis, and Sporothrix stenoceras.</title>
        <authorList>
            <person name="Aylward J."/>
            <person name="Wilson A.M."/>
            <person name="Visagie C.M."/>
            <person name="Spraker J."/>
            <person name="Barnes I."/>
            <person name="Buitendag C."/>
            <person name="Ceriani C."/>
            <person name="Del Mar Angel L."/>
            <person name="du Plessis D."/>
            <person name="Fuchs T."/>
            <person name="Gasser K."/>
            <person name="Kramer D."/>
            <person name="Li W."/>
            <person name="Munsamy K."/>
            <person name="Piso A."/>
            <person name="Price J.L."/>
            <person name="Sonnekus B."/>
            <person name="Thomas C."/>
            <person name="van der Nest A."/>
            <person name="van Dijk A."/>
            <person name="van Heerden A."/>
            <person name="van Vuuren N."/>
            <person name="Yilmaz N."/>
            <person name="Duong T.A."/>
            <person name="van der Merwe N.A."/>
            <person name="Wingfield M.J."/>
            <person name="Wingfield B.D."/>
        </authorList>
    </citation>
    <scope>NUCLEOTIDE SEQUENCE [LARGE SCALE GENOMIC DNA]</scope>
    <source>
        <strain evidence="3 4">CMW 18300</strain>
    </source>
</reference>
<keyword evidence="2" id="KW-1133">Transmembrane helix</keyword>
<organism evidence="3 4">
    <name type="scientific">Diaporthe australafricana</name>
    <dbReference type="NCBI Taxonomy" id="127596"/>
    <lineage>
        <taxon>Eukaryota</taxon>
        <taxon>Fungi</taxon>
        <taxon>Dikarya</taxon>
        <taxon>Ascomycota</taxon>
        <taxon>Pezizomycotina</taxon>
        <taxon>Sordariomycetes</taxon>
        <taxon>Sordariomycetidae</taxon>
        <taxon>Diaporthales</taxon>
        <taxon>Diaporthaceae</taxon>
        <taxon>Diaporthe</taxon>
    </lineage>
</organism>
<gene>
    <name evidence="3" type="ORF">Daus18300_001265</name>
</gene>
<keyword evidence="4" id="KW-1185">Reference proteome</keyword>
<feature type="region of interest" description="Disordered" evidence="1">
    <location>
        <begin position="1"/>
        <end position="50"/>
    </location>
</feature>
<accession>A0ABR3XXB5</accession>
<feature type="transmembrane region" description="Helical" evidence="2">
    <location>
        <begin position="236"/>
        <end position="256"/>
    </location>
</feature>
<feature type="compositionally biased region" description="Low complexity" evidence="1">
    <location>
        <begin position="32"/>
        <end position="50"/>
    </location>
</feature>
<evidence type="ECO:0000313" key="4">
    <source>
        <dbReference type="Proteomes" id="UP001583177"/>
    </source>
</evidence>
<feature type="compositionally biased region" description="Polar residues" evidence="1">
    <location>
        <begin position="9"/>
        <end position="31"/>
    </location>
</feature>
<evidence type="ECO:0008006" key="5">
    <source>
        <dbReference type="Google" id="ProtNLM"/>
    </source>
</evidence>
<feature type="transmembrane region" description="Helical" evidence="2">
    <location>
        <begin position="268"/>
        <end position="286"/>
    </location>
</feature>
<dbReference type="Proteomes" id="UP001583177">
    <property type="component" value="Unassembled WGS sequence"/>
</dbReference>
<comment type="caution">
    <text evidence="3">The sequence shown here is derived from an EMBL/GenBank/DDBJ whole genome shotgun (WGS) entry which is preliminary data.</text>
</comment>